<evidence type="ECO:0000313" key="3">
    <source>
        <dbReference type="EMBL" id="EMD95356.1"/>
    </source>
</evidence>
<evidence type="ECO:0000313" key="4">
    <source>
        <dbReference type="Proteomes" id="UP000016936"/>
    </source>
</evidence>
<proteinExistence type="predicted"/>
<dbReference type="Gene3D" id="3.30.710.10">
    <property type="entry name" value="Potassium Channel Kv1.1, Chain A"/>
    <property type="match status" value="2"/>
</dbReference>
<protein>
    <recommendedName>
        <fullName evidence="2">BTB domain-containing protein</fullName>
    </recommendedName>
</protein>
<dbReference type="CDD" id="cd18186">
    <property type="entry name" value="BTB_POZ_ZBTB_KLHL-like"/>
    <property type="match status" value="2"/>
</dbReference>
<dbReference type="STRING" id="701091.M2UP72"/>
<dbReference type="HOGENOM" id="CLU_571205_0_0_1"/>
<organism evidence="3 4">
    <name type="scientific">Cochliobolus heterostrophus (strain C5 / ATCC 48332 / race O)</name>
    <name type="common">Southern corn leaf blight fungus</name>
    <name type="synonym">Bipolaris maydis</name>
    <dbReference type="NCBI Taxonomy" id="701091"/>
    <lineage>
        <taxon>Eukaryota</taxon>
        <taxon>Fungi</taxon>
        <taxon>Dikarya</taxon>
        <taxon>Ascomycota</taxon>
        <taxon>Pezizomycotina</taxon>
        <taxon>Dothideomycetes</taxon>
        <taxon>Pleosporomycetidae</taxon>
        <taxon>Pleosporales</taxon>
        <taxon>Pleosporineae</taxon>
        <taxon>Pleosporaceae</taxon>
        <taxon>Bipolaris</taxon>
    </lineage>
</organism>
<feature type="region of interest" description="Disordered" evidence="1">
    <location>
        <begin position="551"/>
        <end position="575"/>
    </location>
</feature>
<dbReference type="PROSITE" id="PS50097">
    <property type="entry name" value="BTB"/>
    <property type="match status" value="2"/>
</dbReference>
<dbReference type="InterPro" id="IPR011333">
    <property type="entry name" value="SKP1/BTB/POZ_sf"/>
</dbReference>
<dbReference type="SUPFAM" id="SSF54695">
    <property type="entry name" value="POZ domain"/>
    <property type="match status" value="2"/>
</dbReference>
<dbReference type="EMBL" id="KB445571">
    <property type="protein sequence ID" value="EMD95356.1"/>
    <property type="molecule type" value="Genomic_DNA"/>
</dbReference>
<dbReference type="OrthoDB" id="6359816at2759"/>
<reference evidence="3 4" key="1">
    <citation type="journal article" date="2012" name="PLoS Pathog.">
        <title>Diverse lifestyles and strategies of plant pathogenesis encoded in the genomes of eighteen Dothideomycetes fungi.</title>
        <authorList>
            <person name="Ohm R.A."/>
            <person name="Feau N."/>
            <person name="Henrissat B."/>
            <person name="Schoch C.L."/>
            <person name="Horwitz B.A."/>
            <person name="Barry K.W."/>
            <person name="Condon B.J."/>
            <person name="Copeland A.C."/>
            <person name="Dhillon B."/>
            <person name="Glaser F."/>
            <person name="Hesse C.N."/>
            <person name="Kosti I."/>
            <person name="LaButti K."/>
            <person name="Lindquist E.A."/>
            <person name="Lucas S."/>
            <person name="Salamov A.A."/>
            <person name="Bradshaw R.E."/>
            <person name="Ciuffetti L."/>
            <person name="Hamelin R.C."/>
            <person name="Kema G.H.J."/>
            <person name="Lawrence C."/>
            <person name="Scott J.A."/>
            <person name="Spatafora J.W."/>
            <person name="Turgeon B.G."/>
            <person name="de Wit P.J.G.M."/>
            <person name="Zhong S."/>
            <person name="Goodwin S.B."/>
            <person name="Grigoriev I.V."/>
        </authorList>
    </citation>
    <scope>NUCLEOTIDE SEQUENCE [LARGE SCALE GENOMIC DNA]</scope>
    <source>
        <strain evidence="4">C5 / ATCC 48332 / race O</strain>
    </source>
</reference>
<feature type="compositionally biased region" description="Polar residues" evidence="1">
    <location>
        <begin position="551"/>
        <end position="561"/>
    </location>
</feature>
<accession>M2UP72</accession>
<feature type="domain" description="BTB" evidence="2">
    <location>
        <begin position="23"/>
        <end position="90"/>
    </location>
</feature>
<dbReference type="Pfam" id="PF00651">
    <property type="entry name" value="BTB"/>
    <property type="match status" value="2"/>
</dbReference>
<dbReference type="Proteomes" id="UP000016936">
    <property type="component" value="Unassembled WGS sequence"/>
</dbReference>
<keyword evidence="4" id="KW-1185">Reference proteome</keyword>
<evidence type="ECO:0000256" key="1">
    <source>
        <dbReference type="SAM" id="MobiDB-lite"/>
    </source>
</evidence>
<dbReference type="PANTHER" id="PTHR47843:SF5">
    <property type="entry name" value="BTB_POZ DOMAIN PROTEIN"/>
    <property type="match status" value="1"/>
</dbReference>
<name>M2UP72_COCH5</name>
<dbReference type="OMA" id="HHTCIYA"/>
<sequence>MAKMLQQSPLAAIKKCLDSGEYSDLTITCGNDVYKVHKMILCTQSDFLAGAIRFPGKESEQANINLPNDEPAVVKLGVKYLYTGDYTYDPQELPKPSSLVLALWEKPSHNEEGEPYTYDFPHSCCDRGRKTQCPPLCPHHQCGAGVCDNKCFEFVCGSCEDGDYSPYSTTRSLAEDLLVHTKMYEMADKYGCEKYWNSNAFPVAAEYAFSTTMEEDEGLRDIVIAAIAKHRKLIHKPQIQVLMKEFSSLALGVLLKKEKEYRCSLISGLYSDLKITCGPDSYNVHKLIVCPRAEFFTRALKFGGQETSTSEINLPEDDPVIIKLLLQYLYEGDYQLPASPSSAKPAITPPPPINPNLPTHTPSGLPYTYDFPHTCRAPLTPHFLCPHHTCIYATSSSQPGACSYTCRSFTCPLCTAAPPSPSPSLPPPPPPTYAGAPADLLLHAQLYAVAEKYQVSGLKPLVTRKFSTACAVFWREAHEFVAAARVVFESTPDSDCGLRGVVVQTLFDHLPDLIARPEVEALLVDKAEVALRLLEMTVAKRPEACACVRTPPSSLGSTTPATEADGLSEAMISPM</sequence>
<reference evidence="4" key="2">
    <citation type="journal article" date="2013" name="PLoS Genet.">
        <title>Comparative genome structure, secondary metabolite, and effector coding capacity across Cochliobolus pathogens.</title>
        <authorList>
            <person name="Condon B.J."/>
            <person name="Leng Y."/>
            <person name="Wu D."/>
            <person name="Bushley K.E."/>
            <person name="Ohm R.A."/>
            <person name="Otillar R."/>
            <person name="Martin J."/>
            <person name="Schackwitz W."/>
            <person name="Grimwood J."/>
            <person name="MohdZainudin N."/>
            <person name="Xue C."/>
            <person name="Wang R."/>
            <person name="Manning V.A."/>
            <person name="Dhillon B."/>
            <person name="Tu Z.J."/>
            <person name="Steffenson B.J."/>
            <person name="Salamov A."/>
            <person name="Sun H."/>
            <person name="Lowry S."/>
            <person name="LaButti K."/>
            <person name="Han J."/>
            <person name="Copeland A."/>
            <person name="Lindquist E."/>
            <person name="Barry K."/>
            <person name="Schmutz J."/>
            <person name="Baker S.E."/>
            <person name="Ciuffetti L.M."/>
            <person name="Grigoriev I.V."/>
            <person name="Zhong S."/>
            <person name="Turgeon B.G."/>
        </authorList>
    </citation>
    <scope>NUCLEOTIDE SEQUENCE [LARGE SCALE GENOMIC DNA]</scope>
    <source>
        <strain evidence="4">C5 / ATCC 48332 / race O</strain>
    </source>
</reference>
<feature type="domain" description="BTB" evidence="2">
    <location>
        <begin position="271"/>
        <end position="338"/>
    </location>
</feature>
<dbReference type="AlphaFoldDB" id="M2UP72"/>
<dbReference type="eggNOG" id="ENOG502QUFU">
    <property type="taxonomic scope" value="Eukaryota"/>
</dbReference>
<evidence type="ECO:0000259" key="2">
    <source>
        <dbReference type="PROSITE" id="PS50097"/>
    </source>
</evidence>
<dbReference type="InterPro" id="IPR000210">
    <property type="entry name" value="BTB/POZ_dom"/>
</dbReference>
<gene>
    <name evidence="3" type="ORF">COCHEDRAFT_1192014</name>
</gene>
<dbReference type="PANTHER" id="PTHR47843">
    <property type="entry name" value="BTB DOMAIN-CONTAINING PROTEIN-RELATED"/>
    <property type="match status" value="1"/>
</dbReference>